<dbReference type="Pfam" id="PF01078">
    <property type="entry name" value="Mg_chelatase"/>
    <property type="match status" value="1"/>
</dbReference>
<evidence type="ECO:0000256" key="1">
    <source>
        <dbReference type="ARBA" id="ARBA00006354"/>
    </source>
</evidence>
<comment type="similarity">
    <text evidence="1">Belongs to the Mg-chelatase subunits D/I family. ComM subfamily.</text>
</comment>
<dbReference type="PANTHER" id="PTHR32039:SF7">
    <property type="entry name" value="COMPETENCE PROTEIN COMM"/>
    <property type="match status" value="1"/>
</dbReference>
<organism evidence="5 6">
    <name type="scientific">Orientia chuto str. Dubai</name>
    <dbReference type="NCBI Taxonomy" id="1359168"/>
    <lineage>
        <taxon>Bacteria</taxon>
        <taxon>Pseudomonadati</taxon>
        <taxon>Pseudomonadota</taxon>
        <taxon>Alphaproteobacteria</taxon>
        <taxon>Rickettsiales</taxon>
        <taxon>Rickettsiaceae</taxon>
        <taxon>Rickettsieae</taxon>
        <taxon>Orientia</taxon>
    </lineage>
</organism>
<dbReference type="InterPro" id="IPR001208">
    <property type="entry name" value="MCM_dom"/>
</dbReference>
<evidence type="ECO:0000256" key="3">
    <source>
        <dbReference type="ARBA" id="ARBA00022840"/>
    </source>
</evidence>
<dbReference type="Gene3D" id="3.30.230.10">
    <property type="match status" value="1"/>
</dbReference>
<dbReference type="SMART" id="SM00382">
    <property type="entry name" value="AAA"/>
    <property type="match status" value="1"/>
</dbReference>
<accession>A0A0F3MGB9</accession>
<comment type="caution">
    <text evidence="5">The sequence shown here is derived from an EMBL/GenBank/DDBJ whole genome shotgun (WGS) entry which is preliminary data.</text>
</comment>
<dbReference type="PROSITE" id="PS50051">
    <property type="entry name" value="MCM_2"/>
    <property type="match status" value="1"/>
</dbReference>
<dbReference type="SUPFAM" id="SSF54211">
    <property type="entry name" value="Ribosomal protein S5 domain 2-like"/>
    <property type="match status" value="1"/>
</dbReference>
<dbReference type="InterPro" id="IPR004482">
    <property type="entry name" value="Mg_chelat-rel"/>
</dbReference>
<keyword evidence="3" id="KW-0067">ATP-binding</keyword>
<dbReference type="Pfam" id="PF13541">
    <property type="entry name" value="ChlI"/>
    <property type="match status" value="1"/>
</dbReference>
<evidence type="ECO:0000313" key="5">
    <source>
        <dbReference type="EMBL" id="KJV54813.1"/>
    </source>
</evidence>
<dbReference type="NCBIfam" id="TIGR00368">
    <property type="entry name" value="YifB family Mg chelatase-like AAA ATPase"/>
    <property type="match status" value="1"/>
</dbReference>
<dbReference type="InterPro" id="IPR014721">
    <property type="entry name" value="Ribsml_uS5_D2-typ_fold_subgr"/>
</dbReference>
<dbReference type="GO" id="GO:0003677">
    <property type="term" value="F:DNA binding"/>
    <property type="evidence" value="ECO:0007669"/>
    <property type="project" value="InterPro"/>
</dbReference>
<name>A0A0F3MGB9_9RICK</name>
<reference evidence="5 6" key="1">
    <citation type="submission" date="2015-02" db="EMBL/GenBank/DDBJ databases">
        <title>Genome Sequencing of Rickettsiales.</title>
        <authorList>
            <person name="Daugherty S.C."/>
            <person name="Su Q."/>
            <person name="Abolude K."/>
            <person name="Beier-Sexton M."/>
            <person name="Carlyon J.A."/>
            <person name="Carter R."/>
            <person name="Day N.P."/>
            <person name="Dumler S.J."/>
            <person name="Dyachenko V."/>
            <person name="Godinez A."/>
            <person name="Kurtti T.J."/>
            <person name="Lichay M."/>
            <person name="Mullins K.E."/>
            <person name="Ott S."/>
            <person name="Pappas-Brown V."/>
            <person name="Paris D.H."/>
            <person name="Patel P."/>
            <person name="Richards A.L."/>
            <person name="Sadzewicz L."/>
            <person name="Sears K."/>
            <person name="Seidman D."/>
            <person name="Sengamalay N."/>
            <person name="Stenos J."/>
            <person name="Tallon L.J."/>
            <person name="Vincent G."/>
            <person name="Fraser C.M."/>
            <person name="Munderloh U."/>
            <person name="Dunning-Hotopp J.C."/>
        </authorList>
    </citation>
    <scope>NUCLEOTIDE SEQUENCE [LARGE SCALE GENOMIC DNA]</scope>
    <source>
        <strain evidence="5 6">Fuller</strain>
    </source>
</reference>
<dbReference type="SUPFAM" id="SSF52540">
    <property type="entry name" value="P-loop containing nucleoside triphosphate hydrolases"/>
    <property type="match status" value="1"/>
</dbReference>
<protein>
    <submittedName>
        <fullName evidence="5">AAA domain family protein</fullName>
    </submittedName>
</protein>
<gene>
    <name evidence="5" type="ORF">OCHUTO_1061</name>
</gene>
<dbReference type="EMBL" id="LANP01000035">
    <property type="protein sequence ID" value="KJV54813.1"/>
    <property type="molecule type" value="Genomic_DNA"/>
</dbReference>
<dbReference type="InterPro" id="IPR020568">
    <property type="entry name" value="Ribosomal_Su5_D2-typ_SF"/>
</dbReference>
<dbReference type="CDD" id="cd00009">
    <property type="entry name" value="AAA"/>
    <property type="match status" value="1"/>
</dbReference>
<dbReference type="InterPro" id="IPR003593">
    <property type="entry name" value="AAA+_ATPase"/>
</dbReference>
<keyword evidence="2" id="KW-0547">Nucleotide-binding</keyword>
<dbReference type="InterPro" id="IPR027417">
    <property type="entry name" value="P-loop_NTPase"/>
</dbReference>
<dbReference type="PATRIC" id="fig|1359168.3.peg.864"/>
<feature type="domain" description="MCM C-terminal AAA(+) ATPase" evidence="4">
    <location>
        <begin position="285"/>
        <end position="404"/>
    </location>
</feature>
<keyword evidence="6" id="KW-1185">Reference proteome</keyword>
<dbReference type="GO" id="GO:0005524">
    <property type="term" value="F:ATP binding"/>
    <property type="evidence" value="ECO:0007669"/>
    <property type="project" value="UniProtKB-KW"/>
</dbReference>
<sequence length="429" mass="46558">MVTRISSLTWNGIGILDVDIQVKISTGIPCFTIVGLADKTVTEARERVKAAIASMGLALPAKKILVNLAPADLVKEGSHFDLAIACGLLTSMNVLHCDEMTEYLILGELSLDGTLLPIAGVLPAAIGAVEREKGIICPVANSKEAAWSNNKKIVAPKDLLSLVNHFKGTQVIQQPEIDIRSLKISYPDLKDIIGQTIPKRALEIAAAGQHHMLMSGPPGTGKSMLAERLPGILPEMTPIEILECSMIASVANLIRGSNLIQHRPFRSPHHTCSIAAMVGGGVGKRVKPGEISLAHNGVLFLDELPEFSTNTIEALRQPLELAEVHISRVNFSVKYPARFQLIAAMNPCKCGYLSDAAKACNKAPRCGTDYQMKISGPMMDRFDIYVEVPEITYNIDDKHTVSESSTEVLKRVNTAHNIQYNLLDIMDMV</sequence>
<dbReference type="PANTHER" id="PTHR32039">
    <property type="entry name" value="MAGNESIUM-CHELATASE SUBUNIT CHLI"/>
    <property type="match status" value="1"/>
</dbReference>
<dbReference type="InterPro" id="IPR045006">
    <property type="entry name" value="CHLI-like"/>
</dbReference>
<dbReference type="InterPro" id="IPR000523">
    <property type="entry name" value="Mg_chelatse_chII-like_cat_dom"/>
</dbReference>
<evidence type="ECO:0000313" key="6">
    <source>
        <dbReference type="Proteomes" id="UP000033616"/>
    </source>
</evidence>
<evidence type="ECO:0000259" key="4">
    <source>
        <dbReference type="PROSITE" id="PS50051"/>
    </source>
</evidence>
<dbReference type="Proteomes" id="UP000033616">
    <property type="component" value="Unassembled WGS sequence"/>
</dbReference>
<proteinExistence type="inferred from homology"/>
<dbReference type="STRING" id="1359168.OCHUTO_1061"/>
<evidence type="ECO:0000256" key="2">
    <source>
        <dbReference type="ARBA" id="ARBA00022741"/>
    </source>
</evidence>
<dbReference type="Gene3D" id="3.40.50.300">
    <property type="entry name" value="P-loop containing nucleotide triphosphate hydrolases"/>
    <property type="match status" value="1"/>
</dbReference>
<dbReference type="RefSeq" id="WP_052694664.1">
    <property type="nucleotide sequence ID" value="NZ_LANP01000035.1"/>
</dbReference>
<dbReference type="AlphaFoldDB" id="A0A0F3MGB9"/>